<sequence length="173" mass="19282">MDGDVRFMEIQPIEEHLHLPLVFALTAMPPVTLQSLVLLFPPAQSKFEKQKKEEYLSVKAPVSLAACANAQTWLLVLSKLSPSDTSPPATLGYNSRLLKASIITIFTIKQGYYDTTKSYVSVNQQCQKNLLPIQNVRSKNTKPDKEFIKCTSSGVSSTADSNSFKNTLYHNEK</sequence>
<reference evidence="2" key="1">
    <citation type="journal article" date="2019" name="Curr. Biol.">
        <title>Genome Sequence of Striga asiatica Provides Insight into the Evolution of Plant Parasitism.</title>
        <authorList>
            <person name="Yoshida S."/>
            <person name="Kim S."/>
            <person name="Wafula E.K."/>
            <person name="Tanskanen J."/>
            <person name="Kim Y.M."/>
            <person name="Honaas L."/>
            <person name="Yang Z."/>
            <person name="Spallek T."/>
            <person name="Conn C.E."/>
            <person name="Ichihashi Y."/>
            <person name="Cheong K."/>
            <person name="Cui S."/>
            <person name="Der J.P."/>
            <person name="Gundlach H."/>
            <person name="Jiao Y."/>
            <person name="Hori C."/>
            <person name="Ishida J.K."/>
            <person name="Kasahara H."/>
            <person name="Kiba T."/>
            <person name="Kim M.S."/>
            <person name="Koo N."/>
            <person name="Laohavisit A."/>
            <person name="Lee Y.H."/>
            <person name="Lumba S."/>
            <person name="McCourt P."/>
            <person name="Mortimer J.C."/>
            <person name="Mutuku J.M."/>
            <person name="Nomura T."/>
            <person name="Sasaki-Sekimoto Y."/>
            <person name="Seto Y."/>
            <person name="Wang Y."/>
            <person name="Wakatake T."/>
            <person name="Sakakibara H."/>
            <person name="Demura T."/>
            <person name="Yamaguchi S."/>
            <person name="Yoneyama K."/>
            <person name="Manabe R.I."/>
            <person name="Nelson D.C."/>
            <person name="Schulman A.H."/>
            <person name="Timko M.P."/>
            <person name="dePamphilis C.W."/>
            <person name="Choi D."/>
            <person name="Shirasu K."/>
        </authorList>
    </citation>
    <scope>NUCLEOTIDE SEQUENCE [LARGE SCALE GENOMIC DNA]</scope>
    <source>
        <strain evidence="2">cv. UVA1</strain>
    </source>
</reference>
<name>A0A5A7PT81_STRAF</name>
<accession>A0A5A7PT81</accession>
<evidence type="ECO:0000313" key="2">
    <source>
        <dbReference type="Proteomes" id="UP000325081"/>
    </source>
</evidence>
<proteinExistence type="predicted"/>
<organism evidence="1 2">
    <name type="scientific">Striga asiatica</name>
    <name type="common">Asiatic witchweed</name>
    <name type="synonym">Buchnera asiatica</name>
    <dbReference type="NCBI Taxonomy" id="4170"/>
    <lineage>
        <taxon>Eukaryota</taxon>
        <taxon>Viridiplantae</taxon>
        <taxon>Streptophyta</taxon>
        <taxon>Embryophyta</taxon>
        <taxon>Tracheophyta</taxon>
        <taxon>Spermatophyta</taxon>
        <taxon>Magnoliopsida</taxon>
        <taxon>eudicotyledons</taxon>
        <taxon>Gunneridae</taxon>
        <taxon>Pentapetalae</taxon>
        <taxon>asterids</taxon>
        <taxon>lamiids</taxon>
        <taxon>Lamiales</taxon>
        <taxon>Orobanchaceae</taxon>
        <taxon>Buchnereae</taxon>
        <taxon>Striga</taxon>
    </lineage>
</organism>
<comment type="caution">
    <text evidence="1">The sequence shown here is derived from an EMBL/GenBank/DDBJ whole genome shotgun (WGS) entry which is preliminary data.</text>
</comment>
<dbReference type="Proteomes" id="UP000325081">
    <property type="component" value="Unassembled WGS sequence"/>
</dbReference>
<gene>
    <name evidence="1" type="ORF">STAS_12357</name>
</gene>
<evidence type="ECO:0000313" key="1">
    <source>
        <dbReference type="EMBL" id="GER36040.1"/>
    </source>
</evidence>
<protein>
    <submittedName>
        <fullName evidence="1">TATA BOX ASSOCIATED FACTOR II 59</fullName>
    </submittedName>
</protein>
<dbReference type="AlphaFoldDB" id="A0A5A7PT81"/>
<keyword evidence="2" id="KW-1185">Reference proteome</keyword>
<dbReference type="EMBL" id="BKCP01005072">
    <property type="protein sequence ID" value="GER36040.1"/>
    <property type="molecule type" value="Genomic_DNA"/>
</dbReference>